<protein>
    <submittedName>
        <fullName evidence="2">Uncharacterized protein</fullName>
    </submittedName>
</protein>
<evidence type="ECO:0000256" key="1">
    <source>
        <dbReference type="SAM" id="MobiDB-lite"/>
    </source>
</evidence>
<comment type="caution">
    <text evidence="2">The sequence shown here is derived from an EMBL/GenBank/DDBJ whole genome shotgun (WGS) entry which is preliminary data.</text>
</comment>
<gene>
    <name evidence="2" type="primary">Acey_s0146.g2547</name>
    <name evidence="2" type="ORF">Y032_0146g2547</name>
</gene>
<accession>A0A016T2F4</accession>
<name>A0A016T2F4_9BILA</name>
<evidence type="ECO:0000313" key="3">
    <source>
        <dbReference type="Proteomes" id="UP000024635"/>
    </source>
</evidence>
<dbReference type="EMBL" id="JARK01001482">
    <property type="protein sequence ID" value="EYB96867.1"/>
    <property type="molecule type" value="Genomic_DNA"/>
</dbReference>
<dbReference type="AlphaFoldDB" id="A0A016T2F4"/>
<proteinExistence type="predicted"/>
<evidence type="ECO:0000313" key="2">
    <source>
        <dbReference type="EMBL" id="EYB96867.1"/>
    </source>
</evidence>
<dbReference type="Proteomes" id="UP000024635">
    <property type="component" value="Unassembled WGS sequence"/>
</dbReference>
<sequence length="73" mass="8358">MNVPRKILSYPLTRTGRVCRAKIDEACFLNHNLSWLSETNLSNTYTHCFPENSSNPESRVGENVPGNVHEFQH</sequence>
<reference evidence="3" key="1">
    <citation type="journal article" date="2015" name="Nat. Genet.">
        <title>The genome and transcriptome of the zoonotic hookworm Ancylostoma ceylanicum identify infection-specific gene families.</title>
        <authorList>
            <person name="Schwarz E.M."/>
            <person name="Hu Y."/>
            <person name="Antoshechkin I."/>
            <person name="Miller M.M."/>
            <person name="Sternberg P.W."/>
            <person name="Aroian R.V."/>
        </authorList>
    </citation>
    <scope>NUCLEOTIDE SEQUENCE</scope>
    <source>
        <strain evidence="3">HY135</strain>
    </source>
</reference>
<feature type="region of interest" description="Disordered" evidence="1">
    <location>
        <begin position="52"/>
        <end position="73"/>
    </location>
</feature>
<organism evidence="2 3">
    <name type="scientific">Ancylostoma ceylanicum</name>
    <dbReference type="NCBI Taxonomy" id="53326"/>
    <lineage>
        <taxon>Eukaryota</taxon>
        <taxon>Metazoa</taxon>
        <taxon>Ecdysozoa</taxon>
        <taxon>Nematoda</taxon>
        <taxon>Chromadorea</taxon>
        <taxon>Rhabditida</taxon>
        <taxon>Rhabditina</taxon>
        <taxon>Rhabditomorpha</taxon>
        <taxon>Strongyloidea</taxon>
        <taxon>Ancylostomatidae</taxon>
        <taxon>Ancylostomatinae</taxon>
        <taxon>Ancylostoma</taxon>
    </lineage>
</organism>
<keyword evidence="3" id="KW-1185">Reference proteome</keyword>